<evidence type="ECO:0000313" key="2">
    <source>
        <dbReference type="EMBL" id="EKG17601.1"/>
    </source>
</evidence>
<reference evidence="2 3" key="1">
    <citation type="journal article" date="2012" name="BMC Genomics">
        <title>Tools to kill: Genome of one of the most destructive plant pathogenic fungi Macrophomina phaseolina.</title>
        <authorList>
            <person name="Islam M.S."/>
            <person name="Haque M.S."/>
            <person name="Islam M.M."/>
            <person name="Emdad E.M."/>
            <person name="Halim A."/>
            <person name="Hossen Q.M.M."/>
            <person name="Hossain M.Z."/>
            <person name="Ahmed B."/>
            <person name="Rahim S."/>
            <person name="Rahman M.S."/>
            <person name="Alam M.M."/>
            <person name="Hou S."/>
            <person name="Wan X."/>
            <person name="Saito J.A."/>
            <person name="Alam M."/>
        </authorList>
    </citation>
    <scope>NUCLEOTIDE SEQUENCE [LARGE SCALE GENOMIC DNA]</scope>
    <source>
        <strain evidence="2 3">MS6</strain>
    </source>
</reference>
<dbReference type="HOGENOM" id="CLU_1801063_0_0_1"/>
<dbReference type="InParanoid" id="K2R5G6"/>
<dbReference type="EMBL" id="AHHD01000230">
    <property type="protein sequence ID" value="EKG17601.1"/>
    <property type="molecule type" value="Genomic_DNA"/>
</dbReference>
<feature type="compositionally biased region" description="Basic and acidic residues" evidence="1">
    <location>
        <begin position="102"/>
        <end position="111"/>
    </location>
</feature>
<dbReference type="VEuPathDB" id="FungiDB:MPH_05166"/>
<feature type="non-terminal residue" evidence="2">
    <location>
        <position position="1"/>
    </location>
</feature>
<sequence>EPWEKRKLSAPSVIAPGRQTPNNTHIATHDNVEPVGVLRFVVSCPVPLVSQQRRSGDPHAWAFALRSYSAGGHSEQTRRTIRPETPAAGCRSSPEGRTGTAGKERRTDGRQSIRVSAVIELGMCSYADHLDPFKPATPMYAEVA</sequence>
<comment type="caution">
    <text evidence="2">The sequence shown here is derived from an EMBL/GenBank/DDBJ whole genome shotgun (WGS) entry which is preliminary data.</text>
</comment>
<protein>
    <submittedName>
        <fullName evidence="2">Uncharacterized protein</fullName>
    </submittedName>
</protein>
<accession>K2R5G6</accession>
<feature type="region of interest" description="Disordered" evidence="1">
    <location>
        <begin position="71"/>
        <end position="111"/>
    </location>
</feature>
<evidence type="ECO:0000313" key="3">
    <source>
        <dbReference type="Proteomes" id="UP000007129"/>
    </source>
</evidence>
<name>K2R5G6_MACPH</name>
<dbReference type="AlphaFoldDB" id="K2R5G6"/>
<evidence type="ECO:0000256" key="1">
    <source>
        <dbReference type="SAM" id="MobiDB-lite"/>
    </source>
</evidence>
<gene>
    <name evidence="2" type="ORF">MPH_05166</name>
</gene>
<proteinExistence type="predicted"/>
<organism evidence="2 3">
    <name type="scientific">Macrophomina phaseolina (strain MS6)</name>
    <name type="common">Charcoal rot fungus</name>
    <dbReference type="NCBI Taxonomy" id="1126212"/>
    <lineage>
        <taxon>Eukaryota</taxon>
        <taxon>Fungi</taxon>
        <taxon>Dikarya</taxon>
        <taxon>Ascomycota</taxon>
        <taxon>Pezizomycotina</taxon>
        <taxon>Dothideomycetes</taxon>
        <taxon>Dothideomycetes incertae sedis</taxon>
        <taxon>Botryosphaeriales</taxon>
        <taxon>Botryosphaeriaceae</taxon>
        <taxon>Macrophomina</taxon>
    </lineage>
</organism>
<feature type="region of interest" description="Disordered" evidence="1">
    <location>
        <begin position="1"/>
        <end position="24"/>
    </location>
</feature>
<dbReference type="Proteomes" id="UP000007129">
    <property type="component" value="Unassembled WGS sequence"/>
</dbReference>